<dbReference type="EMBL" id="JH600070">
    <property type="protein sequence ID" value="EIJ40978.1"/>
    <property type="molecule type" value="Genomic_DNA"/>
</dbReference>
<dbReference type="STRING" id="395493.BegalDRAFT_0052"/>
<protein>
    <submittedName>
        <fullName evidence="1">Uncharacterized protein</fullName>
    </submittedName>
</protein>
<name>I3CBI5_9GAMM</name>
<reference evidence="1 2" key="1">
    <citation type="submission" date="2011-11" db="EMBL/GenBank/DDBJ databases">
        <title>Improved High-Quality Draft sequence of Beggiatoa alba B18lD.</title>
        <authorList>
            <consortium name="US DOE Joint Genome Institute"/>
            <person name="Lucas S."/>
            <person name="Han J."/>
            <person name="Lapidus A."/>
            <person name="Cheng J.-F."/>
            <person name="Goodwin L."/>
            <person name="Pitluck S."/>
            <person name="Peters L."/>
            <person name="Mikhailova N."/>
            <person name="Held B."/>
            <person name="Detter J.C."/>
            <person name="Han C."/>
            <person name="Tapia R."/>
            <person name="Land M."/>
            <person name="Hauser L."/>
            <person name="Kyrpides N."/>
            <person name="Ivanova N."/>
            <person name="Pagani I."/>
            <person name="Samuel K."/>
            <person name="Teske A."/>
            <person name="Mueller J."/>
            <person name="Woyke T."/>
        </authorList>
    </citation>
    <scope>NUCLEOTIDE SEQUENCE [LARGE SCALE GENOMIC DNA]</scope>
    <source>
        <strain evidence="1 2">B18LD</strain>
    </source>
</reference>
<dbReference type="HOGENOM" id="CLU_2033525_0_0_6"/>
<organism evidence="1 2">
    <name type="scientific">Beggiatoa alba B18LD</name>
    <dbReference type="NCBI Taxonomy" id="395493"/>
    <lineage>
        <taxon>Bacteria</taxon>
        <taxon>Pseudomonadati</taxon>
        <taxon>Pseudomonadota</taxon>
        <taxon>Gammaproteobacteria</taxon>
        <taxon>Thiotrichales</taxon>
        <taxon>Thiotrichaceae</taxon>
        <taxon>Beggiatoa</taxon>
    </lineage>
</organism>
<dbReference type="OrthoDB" id="9131875at2"/>
<proteinExistence type="predicted"/>
<evidence type="ECO:0000313" key="2">
    <source>
        <dbReference type="Proteomes" id="UP000005744"/>
    </source>
</evidence>
<evidence type="ECO:0000313" key="1">
    <source>
        <dbReference type="EMBL" id="EIJ40978.1"/>
    </source>
</evidence>
<dbReference type="AlphaFoldDB" id="I3CBI5"/>
<dbReference type="Proteomes" id="UP000005744">
    <property type="component" value="Unassembled WGS sequence"/>
</dbReference>
<keyword evidence="2" id="KW-1185">Reference proteome</keyword>
<dbReference type="RefSeq" id="WP_002682483.1">
    <property type="nucleotide sequence ID" value="NZ_JH600070.1"/>
</dbReference>
<dbReference type="eggNOG" id="ENOG5033FQJ">
    <property type="taxonomic scope" value="Bacteria"/>
</dbReference>
<gene>
    <name evidence="1" type="ORF">BegalDRAFT_0052</name>
</gene>
<accession>I3CBI5</accession>
<sequence>MMSQPIQPPDWQWLPIVLPHLQIVHHVQGRLRLRLLPSLLTVLPHISDSLFKAKLATLPGIIELRINKPAASLLITYDPYQIQSAWWERLLQASANDVPSLLVEIGLLHPLPSATSEDKAL</sequence>